<keyword evidence="3" id="KW-1185">Reference proteome</keyword>
<gene>
    <name evidence="2" type="ORF">Cgig2_018542</name>
</gene>
<comment type="caution">
    <text evidence="2">The sequence shown here is derived from an EMBL/GenBank/DDBJ whole genome shotgun (WGS) entry which is preliminary data.</text>
</comment>
<feature type="compositionally biased region" description="Basic and acidic residues" evidence="1">
    <location>
        <begin position="122"/>
        <end position="142"/>
    </location>
</feature>
<dbReference type="Proteomes" id="UP001153076">
    <property type="component" value="Unassembled WGS sequence"/>
</dbReference>
<organism evidence="2 3">
    <name type="scientific">Carnegiea gigantea</name>
    <dbReference type="NCBI Taxonomy" id="171969"/>
    <lineage>
        <taxon>Eukaryota</taxon>
        <taxon>Viridiplantae</taxon>
        <taxon>Streptophyta</taxon>
        <taxon>Embryophyta</taxon>
        <taxon>Tracheophyta</taxon>
        <taxon>Spermatophyta</taxon>
        <taxon>Magnoliopsida</taxon>
        <taxon>eudicotyledons</taxon>
        <taxon>Gunneridae</taxon>
        <taxon>Pentapetalae</taxon>
        <taxon>Caryophyllales</taxon>
        <taxon>Cactineae</taxon>
        <taxon>Cactaceae</taxon>
        <taxon>Cactoideae</taxon>
        <taxon>Echinocereeae</taxon>
        <taxon>Carnegiea</taxon>
    </lineage>
</organism>
<dbReference type="EMBL" id="JAKOGI010000075">
    <property type="protein sequence ID" value="KAJ8445601.1"/>
    <property type="molecule type" value="Genomic_DNA"/>
</dbReference>
<reference evidence="2" key="1">
    <citation type="submission" date="2022-04" db="EMBL/GenBank/DDBJ databases">
        <title>Carnegiea gigantea Genome sequencing and assembly v2.</title>
        <authorList>
            <person name="Copetti D."/>
            <person name="Sanderson M.J."/>
            <person name="Burquez A."/>
            <person name="Wojciechowski M.F."/>
        </authorList>
    </citation>
    <scope>NUCLEOTIDE SEQUENCE</scope>
    <source>
        <strain evidence="2">SGP5-SGP5p</strain>
        <tissue evidence="2">Aerial part</tissue>
    </source>
</reference>
<dbReference type="AlphaFoldDB" id="A0A9Q1KJK1"/>
<accession>A0A9Q1KJK1</accession>
<evidence type="ECO:0000313" key="2">
    <source>
        <dbReference type="EMBL" id="KAJ8445601.1"/>
    </source>
</evidence>
<sequence length="154" mass="17514">MYSIERGTGMEEVRRMKLWYNLKYDRRMVMAVEGDADVRMFFKGNEKCEYFYMGESDEPKRQAQKEGASYEGRTWSCDHGVVYGADDLKGQMRWLRLGGRIVELSDDDENSVTLDNVGDEDTPTKGGDEGSKGSGGDERNNENESVWPRSGLQA</sequence>
<evidence type="ECO:0000256" key="1">
    <source>
        <dbReference type="SAM" id="MobiDB-lite"/>
    </source>
</evidence>
<feature type="region of interest" description="Disordered" evidence="1">
    <location>
        <begin position="107"/>
        <end position="154"/>
    </location>
</feature>
<proteinExistence type="predicted"/>
<evidence type="ECO:0000313" key="3">
    <source>
        <dbReference type="Proteomes" id="UP001153076"/>
    </source>
</evidence>
<protein>
    <submittedName>
        <fullName evidence="2">Uncharacterized protein</fullName>
    </submittedName>
</protein>
<name>A0A9Q1KJK1_9CARY</name>